<dbReference type="InterPro" id="IPR050312">
    <property type="entry name" value="IolE/XylAMocC-like"/>
</dbReference>
<proteinExistence type="predicted"/>
<accession>A0A151APD0</accession>
<evidence type="ECO:0000313" key="2">
    <source>
        <dbReference type="EMBL" id="KYH29247.1"/>
    </source>
</evidence>
<reference evidence="2 3" key="1">
    <citation type="submission" date="2016-02" db="EMBL/GenBank/DDBJ databases">
        <title>Genome sequence of Clostridium colicanis DSM 13634.</title>
        <authorList>
            <person name="Poehlein A."/>
            <person name="Daniel R."/>
        </authorList>
    </citation>
    <scope>NUCLEOTIDE SEQUENCE [LARGE SCALE GENOMIC DNA]</scope>
    <source>
        <strain evidence="2 3">DSM 13634</strain>
    </source>
</reference>
<dbReference type="Pfam" id="PF01261">
    <property type="entry name" value="AP_endonuc_2"/>
    <property type="match status" value="1"/>
</dbReference>
<dbReference type="AlphaFoldDB" id="A0A151APD0"/>
<dbReference type="STRING" id="1121305.CLCOL_09800"/>
<evidence type="ECO:0000259" key="1">
    <source>
        <dbReference type="Pfam" id="PF01261"/>
    </source>
</evidence>
<comment type="caution">
    <text evidence="2">The sequence shown here is derived from an EMBL/GenBank/DDBJ whole genome shotgun (WGS) entry which is preliminary data.</text>
</comment>
<dbReference type="PANTHER" id="PTHR12110">
    <property type="entry name" value="HYDROXYPYRUVATE ISOMERASE"/>
    <property type="match status" value="1"/>
</dbReference>
<organism evidence="2 3">
    <name type="scientific">Clostridium colicanis DSM 13634</name>
    <dbReference type="NCBI Taxonomy" id="1121305"/>
    <lineage>
        <taxon>Bacteria</taxon>
        <taxon>Bacillati</taxon>
        <taxon>Bacillota</taxon>
        <taxon>Clostridia</taxon>
        <taxon>Eubacteriales</taxon>
        <taxon>Clostridiaceae</taxon>
        <taxon>Clostridium</taxon>
    </lineage>
</organism>
<dbReference type="SUPFAM" id="SSF51658">
    <property type="entry name" value="Xylose isomerase-like"/>
    <property type="match status" value="1"/>
</dbReference>
<keyword evidence="3" id="KW-1185">Reference proteome</keyword>
<dbReference type="InterPro" id="IPR013022">
    <property type="entry name" value="Xyl_isomerase-like_TIM-brl"/>
</dbReference>
<name>A0A151APD0_9CLOT</name>
<gene>
    <name evidence="2" type="ORF">CLCOL_09800</name>
</gene>
<dbReference type="RefSeq" id="WP_061857874.1">
    <property type="nucleotide sequence ID" value="NZ_LTBB01000004.1"/>
</dbReference>
<dbReference type="InterPro" id="IPR036237">
    <property type="entry name" value="Xyl_isomerase-like_sf"/>
</dbReference>
<evidence type="ECO:0000313" key="3">
    <source>
        <dbReference type="Proteomes" id="UP000075374"/>
    </source>
</evidence>
<sequence length="260" mass="30239">MEIGISSACFYPDINLEDSIKLMKSLGFNRGEIFFNCPSEFTEEFTEILLEESKKHEFFINSVHAFSSFFEPYIFDSYKRRKKDMIKYFKQVCKAGKALGAKSYTFHGIRKIDNIFLNKKHIIDTYDELIYISEEIGIKLAQENVSWCMSSDLDFLKELQEKCRYPISFTLDIKQAYRAGVAPESYIDIMGNQIINLHLNDKDDKSSCLLPGRGNVNFKNLFKKLKDVEYNGIGILEVYKNNFLKGEELIDSSKYLTEIQ</sequence>
<dbReference type="PATRIC" id="fig|1121305.3.peg.994"/>
<dbReference type="Proteomes" id="UP000075374">
    <property type="component" value="Unassembled WGS sequence"/>
</dbReference>
<dbReference type="Gene3D" id="3.20.20.150">
    <property type="entry name" value="Divalent-metal-dependent TIM barrel enzymes"/>
    <property type="match status" value="1"/>
</dbReference>
<protein>
    <submittedName>
        <fullName evidence="2">Fructoselysine 3-epimerase</fullName>
    </submittedName>
</protein>
<feature type="domain" description="Xylose isomerase-like TIM barrel" evidence="1">
    <location>
        <begin position="21"/>
        <end position="252"/>
    </location>
</feature>
<dbReference type="EMBL" id="LTBB01000004">
    <property type="protein sequence ID" value="KYH29247.1"/>
    <property type="molecule type" value="Genomic_DNA"/>
</dbReference>